<proteinExistence type="evidence at protein level"/>
<feature type="compositionally biased region" description="Low complexity" evidence="1">
    <location>
        <begin position="1"/>
        <end position="15"/>
    </location>
</feature>
<feature type="compositionally biased region" description="Low complexity" evidence="1">
    <location>
        <begin position="24"/>
        <end position="40"/>
    </location>
</feature>
<feature type="region of interest" description="Disordered" evidence="1">
    <location>
        <begin position="264"/>
        <end position="297"/>
    </location>
</feature>
<protein>
    <submittedName>
        <fullName evidence="3">MutS homolog 3</fullName>
    </submittedName>
</protein>
<reference evidence="3 5" key="1">
    <citation type="journal article" date="2009" name="PLoS Biol.">
        <title>Lineage-specific biology revealed by a finished genome assembly of the mouse.</title>
        <authorList>
            <consortium name="Mouse Genome Sequencing Consortium"/>
            <person name="Church D.M."/>
            <person name="Goodstadt L."/>
            <person name="Hillier L.W."/>
            <person name="Zody M.C."/>
            <person name="Goldstein S."/>
            <person name="She X."/>
            <person name="Bult C.J."/>
            <person name="Agarwala R."/>
            <person name="Cherry J.L."/>
            <person name="DiCuccio M."/>
            <person name="Hlavina W."/>
            <person name="Kapustin Y."/>
            <person name="Meric P."/>
            <person name="Maglott D."/>
            <person name="Birtle Z."/>
            <person name="Marques A.C."/>
            <person name="Graves T."/>
            <person name="Zhou S."/>
            <person name="Teague B."/>
            <person name="Potamousis K."/>
            <person name="Churas C."/>
            <person name="Place M."/>
            <person name="Herschleb J."/>
            <person name="Runnheim R."/>
            <person name="Forrest D."/>
            <person name="Amos-Landgraf J."/>
            <person name="Schwartz D.C."/>
            <person name="Cheng Z."/>
            <person name="Lindblad-Toh K."/>
            <person name="Eichler E.E."/>
            <person name="Ponting C.P."/>
        </authorList>
    </citation>
    <scope>NUCLEOTIDE SEQUENCE [LARGE SCALE GENOMIC DNA]</scope>
    <source>
        <strain evidence="3 5">C57BL/6J</strain>
    </source>
</reference>
<dbReference type="ProteomicsDB" id="318779"/>
<evidence type="ECO:0007829" key="7">
    <source>
        <dbReference type="ProteomicsDB" id="A0A087WSS2"/>
    </source>
</evidence>
<feature type="region of interest" description="Disordered" evidence="1">
    <location>
        <begin position="1"/>
        <end position="80"/>
    </location>
</feature>
<dbReference type="SUPFAM" id="SSF55271">
    <property type="entry name" value="DNA repair protein MutS, domain I"/>
    <property type="match status" value="1"/>
</dbReference>
<name>A0A087WSS2_MOUSE</name>
<dbReference type="InterPro" id="IPR007695">
    <property type="entry name" value="DNA_mismatch_repair_MutS-lik_N"/>
</dbReference>
<dbReference type="Proteomes" id="UP000000589">
    <property type="component" value="Chromosome 13"/>
</dbReference>
<sequence>MPRGKSASGGSTAAGPGPGRQTVLSRFFRSAGSLRSSASSTEPAEKVTEGDSRKRSLGNGGPTKKKARKVPEKEEENISVAAHHPEAKKCLRPRIVLKSLEKLKEFCCDSALPQNRVQTEALRERLEVLPRCTDFEDITLQRAKNAVLSEDSKSQANQKDSQFGPCPEVFQKTSDCKPFNKRSKSVYTPLELQYLDMKQQHKDAVLCVECGYKYRFFGEDAEVPALYEFLLHAFSRPARKNAANRNLLWQKLYCLHLQEPESKRARESKKARKRTRTRKQEQEKEWQNPVPFKENYPPPRTYYSLIGCSPSAQLSSRERQNTWRENCPCTCADYVYYLEHSCQRHLIMANVRAVPHKFLP</sequence>
<dbReference type="AGR" id="MGI:109519"/>
<dbReference type="HOGENOM" id="CLU_769371_0_0_1"/>
<feature type="domain" description="DNA mismatch repair protein MutS-like N-terminal" evidence="2">
    <location>
        <begin position="188"/>
        <end position="224"/>
    </location>
</feature>
<evidence type="ECO:0000259" key="2">
    <source>
        <dbReference type="Pfam" id="PF01624"/>
    </source>
</evidence>
<evidence type="ECO:0000313" key="4">
    <source>
        <dbReference type="MGI" id="MGI:109519"/>
    </source>
</evidence>
<dbReference type="Bgee" id="ENSMUSG00000014850">
    <property type="expression patterns" value="Expressed in animal zygote and 225 other cell types or tissues"/>
</dbReference>
<dbReference type="InterPro" id="IPR016151">
    <property type="entry name" value="DNA_mismatch_repair_MutS_N"/>
</dbReference>
<dbReference type="GO" id="GO:0005524">
    <property type="term" value="F:ATP binding"/>
    <property type="evidence" value="ECO:0007669"/>
    <property type="project" value="InterPro"/>
</dbReference>
<dbReference type="MGI" id="MGI:109519">
    <property type="gene designation" value="Msh3"/>
</dbReference>
<organism evidence="3 5">
    <name type="scientific">Mus musculus</name>
    <name type="common">Mouse</name>
    <dbReference type="NCBI Taxonomy" id="10090"/>
    <lineage>
        <taxon>Eukaryota</taxon>
        <taxon>Metazoa</taxon>
        <taxon>Chordata</taxon>
        <taxon>Craniata</taxon>
        <taxon>Vertebrata</taxon>
        <taxon>Euteleostomi</taxon>
        <taxon>Mammalia</taxon>
        <taxon>Eutheria</taxon>
        <taxon>Euarchontoglires</taxon>
        <taxon>Glires</taxon>
        <taxon>Rodentia</taxon>
        <taxon>Myomorpha</taxon>
        <taxon>Muroidea</taxon>
        <taxon>Muridae</taxon>
        <taxon>Murinae</taxon>
        <taxon>Mus</taxon>
        <taxon>Mus</taxon>
    </lineage>
</organism>
<reference evidence="3" key="3">
    <citation type="submission" date="2025-08" db="UniProtKB">
        <authorList>
            <consortium name="Ensembl"/>
        </authorList>
    </citation>
    <scope>IDENTIFICATION</scope>
    <source>
        <strain evidence="3">C57BL/6J</strain>
    </source>
</reference>
<feature type="compositionally biased region" description="Basic and acidic residues" evidence="1">
    <location>
        <begin position="43"/>
        <end position="54"/>
    </location>
</feature>
<keyword evidence="5" id="KW-1185">Reference proteome</keyword>
<dbReference type="GeneTree" id="ENSGT00550000074949"/>
<gene>
    <name evidence="3 4" type="primary">Msh3</name>
</gene>
<dbReference type="Gene3D" id="3.40.1170.10">
    <property type="entry name" value="DNA repair protein MutS, domain I"/>
    <property type="match status" value="1"/>
</dbReference>
<evidence type="ECO:0000256" key="1">
    <source>
        <dbReference type="SAM" id="MobiDB-lite"/>
    </source>
</evidence>
<dbReference type="ExpressionAtlas" id="A0A087WSS2">
    <property type="expression patterns" value="baseline and differential"/>
</dbReference>
<feature type="compositionally biased region" description="Basic residues" evidence="1">
    <location>
        <begin position="266"/>
        <end position="277"/>
    </location>
</feature>
<evidence type="ECO:0000313" key="5">
    <source>
        <dbReference type="Proteomes" id="UP000000589"/>
    </source>
</evidence>
<dbReference type="VEuPathDB" id="HostDB:ENSMUSG00000014850"/>
<accession>A0A087WSS2</accession>
<evidence type="ECO:0007829" key="6">
    <source>
        <dbReference type="PeptideAtlas" id="A0A087WSS2"/>
    </source>
</evidence>
<keyword evidence="6 7" id="KW-1267">Proteomics identification</keyword>
<reference evidence="3" key="4">
    <citation type="submission" date="2025-09" db="UniProtKB">
        <authorList>
            <consortium name="Ensembl"/>
        </authorList>
    </citation>
    <scope>IDENTIFICATION</scope>
    <source>
        <strain evidence="3">C57BL/6J</strain>
    </source>
</reference>
<dbReference type="Ensembl" id="ENSMUST00000190393.7">
    <property type="protein sequence ID" value="ENSMUSP00000141163.2"/>
    <property type="gene ID" value="ENSMUSG00000014850.16"/>
</dbReference>
<dbReference type="Antibodypedia" id="24651">
    <property type="antibodies" value="288 antibodies from 34 providers"/>
</dbReference>
<dbReference type="GO" id="GO:0030983">
    <property type="term" value="F:mismatched DNA binding"/>
    <property type="evidence" value="ECO:0007669"/>
    <property type="project" value="InterPro"/>
</dbReference>
<dbReference type="GO" id="GO:0006298">
    <property type="term" value="P:mismatch repair"/>
    <property type="evidence" value="ECO:0007669"/>
    <property type="project" value="InterPro"/>
</dbReference>
<dbReference type="Pfam" id="PF01624">
    <property type="entry name" value="MutS_I"/>
    <property type="match status" value="1"/>
</dbReference>
<reference evidence="3 5" key="2">
    <citation type="journal article" date="2011" name="PLoS Biol.">
        <title>Modernizing reference genome assemblies.</title>
        <authorList>
            <person name="Church D.M."/>
            <person name="Schneider V.A."/>
            <person name="Graves T."/>
            <person name="Auger K."/>
            <person name="Cunningham F."/>
            <person name="Bouk N."/>
            <person name="Chen H.C."/>
            <person name="Agarwala R."/>
            <person name="McLaren W.M."/>
            <person name="Ritchie G.R."/>
            <person name="Albracht D."/>
            <person name="Kremitzki M."/>
            <person name="Rock S."/>
            <person name="Kotkiewicz H."/>
            <person name="Kremitzki C."/>
            <person name="Wollam A."/>
            <person name="Trani L."/>
            <person name="Fulton L."/>
            <person name="Fulton R."/>
            <person name="Matthews L."/>
            <person name="Whitehead S."/>
            <person name="Chow W."/>
            <person name="Torrance J."/>
            <person name="Dunn M."/>
            <person name="Harden G."/>
            <person name="Threadgold G."/>
            <person name="Wood J."/>
            <person name="Collins J."/>
            <person name="Heath P."/>
            <person name="Griffiths G."/>
            <person name="Pelan S."/>
            <person name="Grafham D."/>
            <person name="Eichler E.E."/>
            <person name="Weinstock G."/>
            <person name="Mardis E.R."/>
            <person name="Wilson R.K."/>
            <person name="Howe K."/>
            <person name="Flicek P."/>
            <person name="Hubbard T."/>
        </authorList>
    </citation>
    <scope>NUCLEOTIDE SEQUENCE [LARGE SCALE GENOMIC DNA]</scope>
    <source>
        <strain evidence="3 5">C57BL/6J</strain>
    </source>
</reference>
<evidence type="ECO:0000313" key="3">
    <source>
        <dbReference type="Ensembl" id="ENSMUSP00000141163.2"/>
    </source>
</evidence>
<dbReference type="AlphaFoldDB" id="A0A087WSS2"/>
<dbReference type="SMR" id="A0A087WSS2"/>